<sequence>MKTALACLLLVGVALAYPNERVYGAHGSLDLDAVHGSIPASALGPDRIVGSTANARLSHYVDPQFAPGNAGSVFDLPKEEGPVYSGARPSSPGYDSRFLGWAGNGFAAPAAAAHGLVAPAVAAPRLAPPSLAGSAAGGPVTPGYQNRFLGWSGNGFAAPAVAAHGLAAPPVAAPRPSYGGSAAGGPGSPGYVNRLVASAIARHNTPWGAIGHGHTLRYGPHYYQ</sequence>
<feature type="chain" id="PRO_5040339673" description="Neuropeptide" evidence="1">
    <location>
        <begin position="17"/>
        <end position="224"/>
    </location>
</feature>
<evidence type="ECO:0000256" key="1">
    <source>
        <dbReference type="SAM" id="SignalP"/>
    </source>
</evidence>
<accession>A0A9P0HI32</accession>
<feature type="signal peptide" evidence="1">
    <location>
        <begin position="1"/>
        <end position="16"/>
    </location>
</feature>
<evidence type="ECO:0008006" key="4">
    <source>
        <dbReference type="Google" id="ProtNLM"/>
    </source>
</evidence>
<reference evidence="2" key="1">
    <citation type="submission" date="2022-01" db="EMBL/GenBank/DDBJ databases">
        <authorList>
            <person name="King R."/>
        </authorList>
    </citation>
    <scope>NUCLEOTIDE SEQUENCE</scope>
</reference>
<gene>
    <name evidence="2" type="ORF">NEZAVI_LOCUS11256</name>
</gene>
<proteinExistence type="predicted"/>
<evidence type="ECO:0000313" key="2">
    <source>
        <dbReference type="EMBL" id="CAH1402436.1"/>
    </source>
</evidence>
<evidence type="ECO:0000313" key="3">
    <source>
        <dbReference type="Proteomes" id="UP001152798"/>
    </source>
</evidence>
<keyword evidence="1" id="KW-0732">Signal</keyword>
<protein>
    <recommendedName>
        <fullName evidence="4">Neuropeptide</fullName>
    </recommendedName>
</protein>
<name>A0A9P0HI32_NEZVI</name>
<dbReference type="AlphaFoldDB" id="A0A9P0HI32"/>
<dbReference type="EMBL" id="OV725081">
    <property type="protein sequence ID" value="CAH1402436.1"/>
    <property type="molecule type" value="Genomic_DNA"/>
</dbReference>
<dbReference type="Proteomes" id="UP001152798">
    <property type="component" value="Chromosome 5"/>
</dbReference>
<organism evidence="2 3">
    <name type="scientific">Nezara viridula</name>
    <name type="common">Southern green stink bug</name>
    <name type="synonym">Cimex viridulus</name>
    <dbReference type="NCBI Taxonomy" id="85310"/>
    <lineage>
        <taxon>Eukaryota</taxon>
        <taxon>Metazoa</taxon>
        <taxon>Ecdysozoa</taxon>
        <taxon>Arthropoda</taxon>
        <taxon>Hexapoda</taxon>
        <taxon>Insecta</taxon>
        <taxon>Pterygota</taxon>
        <taxon>Neoptera</taxon>
        <taxon>Paraneoptera</taxon>
        <taxon>Hemiptera</taxon>
        <taxon>Heteroptera</taxon>
        <taxon>Panheteroptera</taxon>
        <taxon>Pentatomomorpha</taxon>
        <taxon>Pentatomoidea</taxon>
        <taxon>Pentatomidae</taxon>
        <taxon>Pentatominae</taxon>
        <taxon>Nezara</taxon>
    </lineage>
</organism>
<keyword evidence="3" id="KW-1185">Reference proteome</keyword>